<sequence>MPLLYRSGDFVYYHDDNGQKKLGRLRSILKNHDGYYQLRIQKILEYSDLPGNLKGLSRQRRSITSEV</sequence>
<protein>
    <submittedName>
        <fullName evidence="1">Uncharacterized protein</fullName>
    </submittedName>
</protein>
<name>A0A2P4NZL3_RHIID</name>
<dbReference type="VEuPathDB" id="FungiDB:RhiirFUN_005795"/>
<gene>
    <name evidence="1" type="ORF">GLOIN_2v1885741</name>
</gene>
<organism evidence="1 2">
    <name type="scientific">Rhizophagus irregularis (strain DAOM 181602 / DAOM 197198 / MUCL 43194)</name>
    <name type="common">Arbuscular mycorrhizal fungus</name>
    <name type="synonym">Glomus intraradices</name>
    <dbReference type="NCBI Taxonomy" id="747089"/>
    <lineage>
        <taxon>Eukaryota</taxon>
        <taxon>Fungi</taxon>
        <taxon>Fungi incertae sedis</taxon>
        <taxon>Mucoromycota</taxon>
        <taxon>Glomeromycotina</taxon>
        <taxon>Glomeromycetes</taxon>
        <taxon>Glomerales</taxon>
        <taxon>Glomeraceae</taxon>
        <taxon>Rhizophagus</taxon>
    </lineage>
</organism>
<reference evidence="1 2" key="1">
    <citation type="journal article" date="2013" name="Proc. Natl. Acad. Sci. U.S.A.">
        <title>Genome of an arbuscular mycorrhizal fungus provides insight into the oldest plant symbiosis.</title>
        <authorList>
            <person name="Tisserant E."/>
            <person name="Malbreil M."/>
            <person name="Kuo A."/>
            <person name="Kohler A."/>
            <person name="Symeonidi A."/>
            <person name="Balestrini R."/>
            <person name="Charron P."/>
            <person name="Duensing N."/>
            <person name="Frei Dit Frey N."/>
            <person name="Gianinazzi-Pearson V."/>
            <person name="Gilbert L.B."/>
            <person name="Handa Y."/>
            <person name="Herr J.R."/>
            <person name="Hijri M."/>
            <person name="Koul R."/>
            <person name="Kawaguchi M."/>
            <person name="Krajinski F."/>
            <person name="Lammers P.J."/>
            <person name="Masclaux F.G."/>
            <person name="Murat C."/>
            <person name="Morin E."/>
            <person name="Ndikumana S."/>
            <person name="Pagni M."/>
            <person name="Petitpierre D."/>
            <person name="Requena N."/>
            <person name="Rosikiewicz P."/>
            <person name="Riley R."/>
            <person name="Saito K."/>
            <person name="San Clemente H."/>
            <person name="Shapiro H."/>
            <person name="van Tuinen D."/>
            <person name="Becard G."/>
            <person name="Bonfante P."/>
            <person name="Paszkowski U."/>
            <person name="Shachar-Hill Y.Y."/>
            <person name="Tuskan G.A."/>
            <person name="Young P.W."/>
            <person name="Sanders I.R."/>
            <person name="Henrissat B."/>
            <person name="Rensing S.A."/>
            <person name="Grigoriev I.V."/>
            <person name="Corradi N."/>
            <person name="Roux C."/>
            <person name="Martin F."/>
        </authorList>
    </citation>
    <scope>NUCLEOTIDE SEQUENCE [LARGE SCALE GENOMIC DNA]</scope>
    <source>
        <strain evidence="1 2">DAOM 197198</strain>
    </source>
</reference>
<accession>A0A2P4NZL3</accession>
<comment type="caution">
    <text evidence="1">The sequence shown here is derived from an EMBL/GenBank/DDBJ whole genome shotgun (WGS) entry which is preliminary data.</text>
</comment>
<evidence type="ECO:0000313" key="2">
    <source>
        <dbReference type="Proteomes" id="UP000018888"/>
    </source>
</evidence>
<dbReference type="EMBL" id="AUPC02000517">
    <property type="protein sequence ID" value="POG58580.1"/>
    <property type="molecule type" value="Genomic_DNA"/>
</dbReference>
<dbReference type="Proteomes" id="UP000018888">
    <property type="component" value="Unassembled WGS sequence"/>
</dbReference>
<dbReference type="AlphaFoldDB" id="A0A2P4NZL3"/>
<evidence type="ECO:0000313" key="1">
    <source>
        <dbReference type="EMBL" id="POG58580.1"/>
    </source>
</evidence>
<reference evidence="1 2" key="2">
    <citation type="journal article" date="2018" name="New Phytol.">
        <title>High intraspecific genome diversity in the model arbuscular mycorrhizal symbiont Rhizophagus irregularis.</title>
        <authorList>
            <person name="Chen E.C.H."/>
            <person name="Morin E."/>
            <person name="Beaudet D."/>
            <person name="Noel J."/>
            <person name="Yildirir G."/>
            <person name="Ndikumana S."/>
            <person name="Charron P."/>
            <person name="St-Onge C."/>
            <person name="Giorgi J."/>
            <person name="Kruger M."/>
            <person name="Marton T."/>
            <person name="Ropars J."/>
            <person name="Grigoriev I.V."/>
            <person name="Hainaut M."/>
            <person name="Henrissat B."/>
            <person name="Roux C."/>
            <person name="Martin F."/>
            <person name="Corradi N."/>
        </authorList>
    </citation>
    <scope>NUCLEOTIDE SEQUENCE [LARGE SCALE GENOMIC DNA]</scope>
    <source>
        <strain evidence="1 2">DAOM 197198</strain>
    </source>
</reference>
<keyword evidence="2" id="KW-1185">Reference proteome</keyword>
<proteinExistence type="predicted"/>